<evidence type="ECO:0000259" key="6">
    <source>
        <dbReference type="PROSITE" id="PS51782"/>
    </source>
</evidence>
<dbReference type="InterPro" id="IPR036779">
    <property type="entry name" value="LysM_dom_sf"/>
</dbReference>
<dbReference type="PROSITE" id="PS51782">
    <property type="entry name" value="LYSM"/>
    <property type="match status" value="3"/>
</dbReference>
<evidence type="ECO:0000256" key="1">
    <source>
        <dbReference type="ARBA" id="ARBA00022669"/>
    </source>
</evidence>
<dbReference type="SMART" id="SM00257">
    <property type="entry name" value="LysM"/>
    <property type="match status" value="2"/>
</dbReference>
<evidence type="ECO:0000256" key="2">
    <source>
        <dbReference type="ARBA" id="ARBA00022729"/>
    </source>
</evidence>
<dbReference type="InterPro" id="IPR018392">
    <property type="entry name" value="LysM"/>
</dbReference>
<organism evidence="7 8">
    <name type="scientific">Fusarium torreyae</name>
    <dbReference type="NCBI Taxonomy" id="1237075"/>
    <lineage>
        <taxon>Eukaryota</taxon>
        <taxon>Fungi</taxon>
        <taxon>Dikarya</taxon>
        <taxon>Ascomycota</taxon>
        <taxon>Pezizomycotina</taxon>
        <taxon>Sordariomycetes</taxon>
        <taxon>Hypocreomycetidae</taxon>
        <taxon>Hypocreales</taxon>
        <taxon>Nectriaceae</taxon>
        <taxon>Fusarium</taxon>
    </lineage>
</organism>
<dbReference type="CDD" id="cd00118">
    <property type="entry name" value="LysM"/>
    <property type="match status" value="1"/>
</dbReference>
<proteinExistence type="inferred from homology"/>
<dbReference type="EMBL" id="JAOQAZ010000002">
    <property type="protein sequence ID" value="KAJ4269754.1"/>
    <property type="molecule type" value="Genomic_DNA"/>
</dbReference>
<gene>
    <name evidence="7" type="ORF">NW762_001422</name>
</gene>
<dbReference type="PANTHER" id="PTHR34997:SF2">
    <property type="entry name" value="LYSM DOMAIN-CONTAINING PROTEIN-RELATED"/>
    <property type="match status" value="1"/>
</dbReference>
<sequence>MEKEFVLWNPSLGDSSKKDSGSNPYNYPCTLSESVSYCVQLEFPTPTPQKEEAPPSPRAAGEVQNCTAWWATDDGYSCEDFLSMTWLEMDDFYRMNPSVKSDCTGMAIGTYYCVSTNADGSPPGMDFYDSPAKTTTTSAGFPSPTPIQGGMVDNCNKFHQVKDTTTCDGIAKYDKISMADFYKWNPKIKSSCTNLQLGAYVCVGVAESSAGSTTTSKATSTTPTNGVTTPTPIQSGMVSNCNKFHPVKSTTTCQGIVDYNKITMAEFLKWNTGISSNCNNLALGTYACAGVIGGSASSSSSTTTTVGGVSTPTPTQAGMVKGCTKFHYVRDTTTCQGILDYEKITIKQFYKWNPAVKSDCSGLWTQTYACVAGP</sequence>
<dbReference type="Proteomes" id="UP001152049">
    <property type="component" value="Unassembled WGS sequence"/>
</dbReference>
<evidence type="ECO:0000313" key="8">
    <source>
        <dbReference type="Proteomes" id="UP001152049"/>
    </source>
</evidence>
<keyword evidence="1" id="KW-0147">Chitin-binding</keyword>
<dbReference type="AlphaFoldDB" id="A0A9W8SD90"/>
<keyword evidence="3" id="KW-0843">Virulence</keyword>
<dbReference type="GO" id="GO:0008061">
    <property type="term" value="F:chitin binding"/>
    <property type="evidence" value="ECO:0007669"/>
    <property type="project" value="UniProtKB-KW"/>
</dbReference>
<evidence type="ECO:0000256" key="4">
    <source>
        <dbReference type="ARBA" id="ARBA00044955"/>
    </source>
</evidence>
<dbReference type="InterPro" id="IPR052210">
    <property type="entry name" value="LysM1-like"/>
</dbReference>
<dbReference type="SUPFAM" id="SSF54106">
    <property type="entry name" value="LysM domain"/>
    <property type="match status" value="1"/>
</dbReference>
<dbReference type="PANTHER" id="PTHR34997">
    <property type="entry name" value="AM15"/>
    <property type="match status" value="1"/>
</dbReference>
<dbReference type="OrthoDB" id="5985073at2759"/>
<evidence type="ECO:0000256" key="3">
    <source>
        <dbReference type="ARBA" id="ARBA00023026"/>
    </source>
</evidence>
<feature type="domain" description="LysM" evidence="6">
    <location>
        <begin position="157"/>
        <end position="203"/>
    </location>
</feature>
<accession>A0A9W8SD90</accession>
<reference evidence="7" key="1">
    <citation type="submission" date="2022-09" db="EMBL/GenBank/DDBJ databases">
        <title>Fusarium specimens isolated from Avocado Roots.</title>
        <authorList>
            <person name="Stajich J."/>
            <person name="Roper C."/>
            <person name="Heimlech-Rivalta G."/>
        </authorList>
    </citation>
    <scope>NUCLEOTIDE SEQUENCE</scope>
    <source>
        <strain evidence="7">CF00136</strain>
    </source>
</reference>
<comment type="caution">
    <text evidence="7">The sequence shown here is derived from an EMBL/GenBank/DDBJ whole genome shotgun (WGS) entry which is preliminary data.</text>
</comment>
<comment type="similarity">
    <text evidence="4">Belongs to the secreted LysM effector family.</text>
</comment>
<feature type="domain" description="LysM" evidence="6">
    <location>
        <begin position="325"/>
        <end position="371"/>
    </location>
</feature>
<dbReference type="Gene3D" id="3.10.350.10">
    <property type="entry name" value="LysM domain"/>
    <property type="match status" value="4"/>
</dbReference>
<feature type="region of interest" description="Disordered" evidence="5">
    <location>
        <begin position="1"/>
        <end position="23"/>
    </location>
</feature>
<evidence type="ECO:0000256" key="5">
    <source>
        <dbReference type="SAM" id="MobiDB-lite"/>
    </source>
</evidence>
<protein>
    <recommendedName>
        <fullName evidence="6">LysM domain-containing protein</fullName>
    </recommendedName>
</protein>
<keyword evidence="8" id="KW-1185">Reference proteome</keyword>
<feature type="region of interest" description="Disordered" evidence="5">
    <location>
        <begin position="211"/>
        <end position="232"/>
    </location>
</feature>
<keyword evidence="2" id="KW-0732">Signal</keyword>
<evidence type="ECO:0000313" key="7">
    <source>
        <dbReference type="EMBL" id="KAJ4269754.1"/>
    </source>
</evidence>
<name>A0A9W8SD90_9HYPO</name>
<feature type="domain" description="LysM" evidence="6">
    <location>
        <begin position="243"/>
        <end position="289"/>
    </location>
</feature>